<sequence length="158" mass="18192">MLVYRLLQAAYRHDPLSGQGAALYGGRWNPKGFSLLYTTESPALSLLEVLVHINPKRIPEYYLVTLEVPDSKRSYRLDELPNGWRATGSDQPLPSQTFLLDWLRAPDRLLVEVPSTIIPVMNNYLINPRHTLYSSCRVVSNVRFEIDERLYDSSRRSN</sequence>
<dbReference type="SMART" id="SM00953">
    <property type="entry name" value="RES"/>
    <property type="match status" value="1"/>
</dbReference>
<accession>A0A5N1J0X8</accession>
<reference evidence="2 3" key="1">
    <citation type="submission" date="2019-09" db="EMBL/GenBank/DDBJ databases">
        <title>Genome Sequence of Larkinella sp MA1.</title>
        <authorList>
            <person name="Srinivasan S."/>
        </authorList>
    </citation>
    <scope>NUCLEOTIDE SEQUENCE [LARGE SCALE GENOMIC DNA]</scope>
    <source>
        <strain evidence="2 3">MA1</strain>
    </source>
</reference>
<dbReference type="Pfam" id="PF08808">
    <property type="entry name" value="RES"/>
    <property type="match status" value="1"/>
</dbReference>
<dbReference type="Proteomes" id="UP000326344">
    <property type="component" value="Unassembled WGS sequence"/>
</dbReference>
<dbReference type="InterPro" id="IPR014914">
    <property type="entry name" value="RES_dom"/>
</dbReference>
<proteinExistence type="predicted"/>
<name>A0A5N1J0X8_9BACT</name>
<evidence type="ECO:0000259" key="1">
    <source>
        <dbReference type="SMART" id="SM00953"/>
    </source>
</evidence>
<protein>
    <submittedName>
        <fullName evidence="2">RES family NAD+ phosphorylase</fullName>
    </submittedName>
</protein>
<feature type="domain" description="RES" evidence="1">
    <location>
        <begin position="15"/>
        <end position="140"/>
    </location>
</feature>
<dbReference type="EMBL" id="VTWS01000017">
    <property type="protein sequence ID" value="KAA9340365.1"/>
    <property type="molecule type" value="Genomic_DNA"/>
</dbReference>
<evidence type="ECO:0000313" key="3">
    <source>
        <dbReference type="Proteomes" id="UP000326344"/>
    </source>
</evidence>
<dbReference type="RefSeq" id="WP_150881718.1">
    <property type="nucleotide sequence ID" value="NZ_VTWS01000017.1"/>
</dbReference>
<comment type="caution">
    <text evidence="2">The sequence shown here is derived from an EMBL/GenBank/DDBJ whole genome shotgun (WGS) entry which is preliminary data.</text>
</comment>
<keyword evidence="3" id="KW-1185">Reference proteome</keyword>
<dbReference type="AlphaFoldDB" id="A0A5N1J0X8"/>
<evidence type="ECO:0000313" key="2">
    <source>
        <dbReference type="EMBL" id="KAA9340365.1"/>
    </source>
</evidence>
<organism evidence="2 3">
    <name type="scientific">Larkinella humicola</name>
    <dbReference type="NCBI Taxonomy" id="2607654"/>
    <lineage>
        <taxon>Bacteria</taxon>
        <taxon>Pseudomonadati</taxon>
        <taxon>Bacteroidota</taxon>
        <taxon>Cytophagia</taxon>
        <taxon>Cytophagales</taxon>
        <taxon>Spirosomataceae</taxon>
        <taxon>Larkinella</taxon>
    </lineage>
</organism>
<gene>
    <name evidence="2" type="ORF">F0P93_31180</name>
</gene>